<feature type="region of interest" description="Disordered" evidence="1">
    <location>
        <begin position="31"/>
        <end position="65"/>
    </location>
</feature>
<dbReference type="Gene3D" id="3.40.50.300">
    <property type="entry name" value="P-loop containing nucleotide triphosphate hydrolases"/>
    <property type="match status" value="1"/>
</dbReference>
<dbReference type="InterPro" id="IPR027417">
    <property type="entry name" value="P-loop_NTPase"/>
</dbReference>
<dbReference type="Proteomes" id="UP000777482">
    <property type="component" value="Unassembled WGS sequence"/>
</dbReference>
<proteinExistence type="predicted"/>
<evidence type="ECO:0008006" key="4">
    <source>
        <dbReference type="Google" id="ProtNLM"/>
    </source>
</evidence>
<protein>
    <recommendedName>
        <fullName evidence="4">D-glycerate 3-kinase</fullName>
    </recommendedName>
</protein>
<evidence type="ECO:0000256" key="1">
    <source>
        <dbReference type="SAM" id="MobiDB-lite"/>
    </source>
</evidence>
<feature type="compositionally biased region" description="Polar residues" evidence="1">
    <location>
        <begin position="31"/>
        <end position="42"/>
    </location>
</feature>
<dbReference type="OrthoDB" id="347435at2759"/>
<dbReference type="EMBL" id="PUHQ01000085">
    <property type="protein sequence ID" value="KAG0657152.1"/>
    <property type="molecule type" value="Genomic_DNA"/>
</dbReference>
<comment type="caution">
    <text evidence="2">The sequence shown here is derived from an EMBL/GenBank/DDBJ whole genome shotgun (WGS) entry which is preliminary data.</text>
</comment>
<organism evidence="2 3">
    <name type="scientific">Rhodotorula mucilaginosa</name>
    <name type="common">Yeast</name>
    <name type="synonym">Rhodotorula rubra</name>
    <dbReference type="NCBI Taxonomy" id="5537"/>
    <lineage>
        <taxon>Eukaryota</taxon>
        <taxon>Fungi</taxon>
        <taxon>Dikarya</taxon>
        <taxon>Basidiomycota</taxon>
        <taxon>Pucciniomycotina</taxon>
        <taxon>Microbotryomycetes</taxon>
        <taxon>Sporidiobolales</taxon>
        <taxon>Sporidiobolaceae</taxon>
        <taxon>Rhodotorula</taxon>
    </lineage>
</organism>
<reference evidence="2 3" key="1">
    <citation type="submission" date="2020-11" db="EMBL/GenBank/DDBJ databases">
        <title>Kefir isolates.</title>
        <authorList>
            <person name="Marcisauskas S."/>
            <person name="Kim Y."/>
            <person name="Blasche S."/>
        </authorList>
    </citation>
    <scope>NUCLEOTIDE SEQUENCE [LARGE SCALE GENOMIC DNA]</scope>
    <source>
        <strain evidence="2 3">KR</strain>
    </source>
</reference>
<evidence type="ECO:0000313" key="3">
    <source>
        <dbReference type="Proteomes" id="UP000777482"/>
    </source>
</evidence>
<keyword evidence="3" id="KW-1185">Reference proteome</keyword>
<evidence type="ECO:0000313" key="2">
    <source>
        <dbReference type="EMBL" id="KAG0657152.1"/>
    </source>
</evidence>
<dbReference type="PANTHER" id="PTHR10285">
    <property type="entry name" value="URIDINE KINASE"/>
    <property type="match status" value="1"/>
</dbReference>
<dbReference type="AlphaFoldDB" id="A0A9P7B430"/>
<name>A0A9P7B430_RHOMI</name>
<dbReference type="SUPFAM" id="SSF52540">
    <property type="entry name" value="P-loop containing nucleoside triphosphate hydrolases"/>
    <property type="match status" value="1"/>
</dbReference>
<accession>A0A9P7B430</accession>
<gene>
    <name evidence="2" type="ORF">C6P46_006649</name>
</gene>
<sequence length="339" mass="38049">MSPPPPTMPQNALDLAAAFILDQLDLQRTASNANHGGSQSADSGRASPPLFVGLQGPQGSGKSYLSSKLPARLAELAEARSSRSPLRTVSVSLDDLYLPWSELKRVAAEHPGNKLLSGRGQAGTHDLQLAKTVLGQFKTAYRNPNAEAVIPVFEKSLHGGEGDRLDRSEWIRVDKAGDVDIVLFEGWMNGFQPCRKSGGDDLEQQYQLAVERPEEAKRAFGIDYDRPFFLEHSLRDLRTIERNLREYAELWSYIDAFVQLKPERLGYVWEWRLEQEHNMKAKNGGVGMTDEQVKDFIARYMPGYELWLPNVTEGDNPWRGRGLQIQLNKAREAVAIENF</sequence>